<dbReference type="InterPro" id="IPR016634">
    <property type="entry name" value="CapW-like"/>
</dbReference>
<dbReference type="Pfam" id="PF26107">
    <property type="entry name" value="BrxR_CTD"/>
    <property type="match status" value="1"/>
</dbReference>
<feature type="domain" description="DNA-binding transcriptional repressor CapW C-terminal dimerisation" evidence="2">
    <location>
        <begin position="182"/>
        <end position="249"/>
    </location>
</feature>
<dbReference type="PANTHER" id="PTHR34580">
    <property type="match status" value="1"/>
</dbReference>
<name>A0A0F9W5L6_9ZZZZ</name>
<evidence type="ECO:0000259" key="3">
    <source>
        <dbReference type="Pfam" id="PF26109"/>
    </source>
</evidence>
<dbReference type="EMBL" id="LAZR01000002">
    <property type="protein sequence ID" value="KKO11625.1"/>
    <property type="molecule type" value="Genomic_DNA"/>
</dbReference>
<proteinExistence type="predicted"/>
<evidence type="ECO:0000259" key="2">
    <source>
        <dbReference type="Pfam" id="PF26107"/>
    </source>
</evidence>
<dbReference type="PIRSF" id="PIRSF015558">
    <property type="entry name" value="Txn_reg_DeoR_prd"/>
    <property type="match status" value="1"/>
</dbReference>
<dbReference type="InterPro" id="IPR059020">
    <property type="entry name" value="CapW_CTD"/>
</dbReference>
<dbReference type="PANTHER" id="PTHR34580:SF3">
    <property type="entry name" value="PROTEIN PAFB"/>
    <property type="match status" value="1"/>
</dbReference>
<reference evidence="4" key="1">
    <citation type="journal article" date="2015" name="Nature">
        <title>Complex archaea that bridge the gap between prokaryotes and eukaryotes.</title>
        <authorList>
            <person name="Spang A."/>
            <person name="Saw J.H."/>
            <person name="Jorgensen S.L."/>
            <person name="Zaremba-Niedzwiedzka K."/>
            <person name="Martijn J."/>
            <person name="Lind A.E."/>
            <person name="van Eijk R."/>
            <person name="Schleper C."/>
            <person name="Guy L."/>
            <person name="Ettema T.J."/>
        </authorList>
    </citation>
    <scope>NUCLEOTIDE SEQUENCE</scope>
</reference>
<dbReference type="AlphaFoldDB" id="A0A0F9W5L6"/>
<feature type="domain" description="DNA-binding transcriptional repressor CapW winged helix-turn-helix" evidence="3">
    <location>
        <begin position="2"/>
        <end position="63"/>
    </location>
</feature>
<gene>
    <name evidence="4" type="ORF">LCGC14_0011190</name>
</gene>
<evidence type="ECO:0000313" key="4">
    <source>
        <dbReference type="EMBL" id="KKO11625.1"/>
    </source>
</evidence>
<dbReference type="Pfam" id="PF26109">
    <property type="entry name" value="WHD_BrxR"/>
    <property type="match status" value="1"/>
</dbReference>
<comment type="caution">
    <text evidence="4">The sequence shown here is derived from an EMBL/GenBank/DDBJ whole genome shotgun (WGS) entry which is preliminary data.</text>
</comment>
<evidence type="ECO:0000259" key="1">
    <source>
        <dbReference type="Pfam" id="PF13280"/>
    </source>
</evidence>
<dbReference type="InterPro" id="IPR026881">
    <property type="entry name" value="WYL_dom"/>
</dbReference>
<sequence length="264" mass="29933">MTNRLMQWFGISRQQASSDIRRYINEVNPGALVHDLAEKGYVPTVALQPALSSGQVSEYLELLISQNQQPCAEIVDAQDGICAVQLPDRALRPEIVREIVRATQTGNSLKIVYSSMSNPLPHERVITPHTLVYSGYRWHVRAYCHSRKAFRDFLVSRISRPPLPTIAVAPQSAEDEQWQKSVSLILIPNQHLSEAQCALVERDYAMPEGRLIVKTREALAIYVLQRYRAAITDQQCQRAAEHPLQLLKTDRKKLATLHFDEEAV</sequence>
<organism evidence="4">
    <name type="scientific">marine sediment metagenome</name>
    <dbReference type="NCBI Taxonomy" id="412755"/>
    <lineage>
        <taxon>unclassified sequences</taxon>
        <taxon>metagenomes</taxon>
        <taxon>ecological metagenomes</taxon>
    </lineage>
</organism>
<dbReference type="InterPro" id="IPR059019">
    <property type="entry name" value="WHD_CapW"/>
</dbReference>
<accession>A0A0F9W5L6</accession>
<protein>
    <submittedName>
        <fullName evidence="4">Uncharacterized protein</fullName>
    </submittedName>
</protein>
<dbReference type="Pfam" id="PF13280">
    <property type="entry name" value="WYL"/>
    <property type="match status" value="1"/>
</dbReference>
<feature type="domain" description="WYL" evidence="1">
    <location>
        <begin position="94"/>
        <end position="160"/>
    </location>
</feature>
<dbReference type="PROSITE" id="PS52050">
    <property type="entry name" value="WYL"/>
    <property type="match status" value="1"/>
</dbReference>
<dbReference type="InterPro" id="IPR051534">
    <property type="entry name" value="CBASS_pafABC_assoc_protein"/>
</dbReference>